<protein>
    <recommendedName>
        <fullName evidence="1">N-acetyltransferase domain-containing protein</fullName>
    </recommendedName>
</protein>
<dbReference type="SUPFAM" id="SSF55729">
    <property type="entry name" value="Acyl-CoA N-acyltransferases (Nat)"/>
    <property type="match status" value="1"/>
</dbReference>
<dbReference type="InterPro" id="IPR016181">
    <property type="entry name" value="Acyl_CoA_acyltransferase"/>
</dbReference>
<dbReference type="InterPro" id="IPR038321">
    <property type="entry name" value="TmcA_C_sf"/>
</dbReference>
<dbReference type="GO" id="GO:1904812">
    <property type="term" value="P:rRNA acetylation involved in maturation of SSU-rRNA"/>
    <property type="evidence" value="ECO:0007669"/>
    <property type="project" value="TreeGrafter"/>
</dbReference>
<dbReference type="PANTHER" id="PTHR10925">
    <property type="entry name" value="N-ACETYLTRANSFERASE 10"/>
    <property type="match status" value="1"/>
</dbReference>
<dbReference type="Pfam" id="PF02230">
    <property type="entry name" value="Abhydrolase_2"/>
    <property type="match status" value="1"/>
</dbReference>
<dbReference type="AlphaFoldDB" id="A0A182T4D1"/>
<dbReference type="InterPro" id="IPR000182">
    <property type="entry name" value="GNAT_dom"/>
</dbReference>
<dbReference type="Proteomes" id="UP000075901">
    <property type="component" value="Unassembled WGS sequence"/>
</dbReference>
<dbReference type="EnsemblMetazoa" id="AMAM019385-RA">
    <property type="protein sequence ID" value="AMAM019385-PA"/>
    <property type="gene ID" value="AMAM019385"/>
</dbReference>
<dbReference type="GO" id="GO:1990883">
    <property type="term" value="F:18S rRNA cytidine N-acetyltransferase activity"/>
    <property type="evidence" value="ECO:0007669"/>
    <property type="project" value="TreeGrafter"/>
</dbReference>
<dbReference type="Gene3D" id="1.20.120.890">
    <property type="entry name" value="tRNA(Met) cytidine acetyltransferase, tail domain"/>
    <property type="match status" value="1"/>
</dbReference>
<dbReference type="InterPro" id="IPR033442">
    <property type="entry name" value="TmcA_tRNA_bind"/>
</dbReference>
<dbReference type="GO" id="GO:0000049">
    <property type="term" value="F:tRNA binding"/>
    <property type="evidence" value="ECO:0007669"/>
    <property type="project" value="TreeGrafter"/>
</dbReference>
<evidence type="ECO:0000313" key="2">
    <source>
        <dbReference type="EnsemblMetazoa" id="AMAM019385-PA"/>
    </source>
</evidence>
<dbReference type="GO" id="GO:0051392">
    <property type="term" value="F:tRNA cytidine N4-acetyltransferase activity"/>
    <property type="evidence" value="ECO:0007669"/>
    <property type="project" value="TreeGrafter"/>
</dbReference>
<organism evidence="2 3">
    <name type="scientific">Anopheles maculatus</name>
    <dbReference type="NCBI Taxonomy" id="74869"/>
    <lineage>
        <taxon>Eukaryota</taxon>
        <taxon>Metazoa</taxon>
        <taxon>Ecdysozoa</taxon>
        <taxon>Arthropoda</taxon>
        <taxon>Hexapoda</taxon>
        <taxon>Insecta</taxon>
        <taxon>Pterygota</taxon>
        <taxon>Neoptera</taxon>
        <taxon>Endopterygota</taxon>
        <taxon>Diptera</taxon>
        <taxon>Nematocera</taxon>
        <taxon>Culicoidea</taxon>
        <taxon>Culicidae</taxon>
        <taxon>Anophelinae</taxon>
        <taxon>Anopheles</taxon>
        <taxon>Anopheles maculatus group</taxon>
    </lineage>
</organism>
<accession>A0A182T4D1</accession>
<dbReference type="CDD" id="cd04301">
    <property type="entry name" value="NAT_SF"/>
    <property type="match status" value="1"/>
</dbReference>
<reference evidence="3" key="1">
    <citation type="submission" date="2013-09" db="EMBL/GenBank/DDBJ databases">
        <title>The Genome Sequence of Anopheles maculatus species B.</title>
        <authorList>
            <consortium name="The Broad Institute Genomics Platform"/>
            <person name="Neafsey D.E."/>
            <person name="Besansky N."/>
            <person name="Howell P."/>
            <person name="Walton C."/>
            <person name="Young S.K."/>
            <person name="Zeng Q."/>
            <person name="Gargeya S."/>
            <person name="Fitzgerald M."/>
            <person name="Haas B."/>
            <person name="Abouelleil A."/>
            <person name="Allen A.W."/>
            <person name="Alvarado L."/>
            <person name="Arachchi H.M."/>
            <person name="Berlin A.M."/>
            <person name="Chapman S.B."/>
            <person name="Gainer-Dewar J."/>
            <person name="Goldberg J."/>
            <person name="Griggs A."/>
            <person name="Gujja S."/>
            <person name="Hansen M."/>
            <person name="Howarth C."/>
            <person name="Imamovic A."/>
            <person name="Ireland A."/>
            <person name="Larimer J."/>
            <person name="McCowan C."/>
            <person name="Murphy C."/>
            <person name="Pearson M."/>
            <person name="Poon T.W."/>
            <person name="Priest M."/>
            <person name="Roberts A."/>
            <person name="Saif S."/>
            <person name="Shea T."/>
            <person name="Sisk P."/>
            <person name="Sykes S."/>
            <person name="Wortman J."/>
            <person name="Nusbaum C."/>
            <person name="Birren B."/>
        </authorList>
    </citation>
    <scope>NUCLEOTIDE SEQUENCE [LARGE SCALE GENOMIC DNA]</scope>
    <source>
        <strain evidence="3">maculatus3</strain>
    </source>
</reference>
<dbReference type="Pfam" id="PF17176">
    <property type="entry name" value="tRNA_bind_3"/>
    <property type="match status" value="1"/>
</dbReference>
<dbReference type="Gene3D" id="3.40.50.1820">
    <property type="entry name" value="alpha/beta hydrolase"/>
    <property type="match status" value="1"/>
</dbReference>
<keyword evidence="3" id="KW-1185">Reference proteome</keyword>
<name>A0A182T4D1_9DIPT</name>
<proteinExistence type="predicted"/>
<dbReference type="GO" id="GO:0016787">
    <property type="term" value="F:hydrolase activity"/>
    <property type="evidence" value="ECO:0007669"/>
    <property type="project" value="InterPro"/>
</dbReference>
<dbReference type="InterPro" id="IPR032672">
    <property type="entry name" value="TmcA/NAT10/Kre33"/>
</dbReference>
<dbReference type="InterPro" id="IPR029058">
    <property type="entry name" value="AB_hydrolase_fold"/>
</dbReference>
<dbReference type="Gene3D" id="3.40.630.30">
    <property type="match status" value="1"/>
</dbReference>
<evidence type="ECO:0000259" key="1">
    <source>
        <dbReference type="PROSITE" id="PS51186"/>
    </source>
</evidence>
<evidence type="ECO:0000313" key="3">
    <source>
        <dbReference type="Proteomes" id="UP000075901"/>
    </source>
</evidence>
<dbReference type="GO" id="GO:0051391">
    <property type="term" value="P:tRNA acetylation"/>
    <property type="evidence" value="ECO:0007669"/>
    <property type="project" value="TreeGrafter"/>
</dbReference>
<dbReference type="InterPro" id="IPR003140">
    <property type="entry name" value="PLipase/COase/thioEstase"/>
</dbReference>
<dbReference type="PANTHER" id="PTHR10925:SF5">
    <property type="entry name" value="RNA CYTIDINE ACETYLTRANSFERASE"/>
    <property type="match status" value="1"/>
</dbReference>
<dbReference type="SUPFAM" id="SSF53474">
    <property type="entry name" value="alpha/beta-Hydrolases"/>
    <property type="match status" value="1"/>
</dbReference>
<feature type="domain" description="N-acetyltransferase" evidence="1">
    <location>
        <begin position="1"/>
        <end position="103"/>
    </location>
</feature>
<sequence>RRRPRGNLVAQSLAAHGGQWWAPTLRSRRITRIAVLPDLRQQGIAKRLIEQQKQRSQGLDFLSVSFGYTEPLWRFWQSCGFTLVRVGNKPEASSGCYTAMGLLPLNEQGKALCHVAHKRLARDWRWLQQRIDLQPAMAVDDSDPLLNEEDWRELAGFAFAHRPLEASLGALQRLLLITSWPMAALRSHLQQQRSLAQCVAEYGFSGQKALLRQWRQEVAQALEHWDSQRCHHWQRWSRHWQFGSLFNLRSSPMKHEHFVVQSPATPAEQLILLFHGVGDNPVAMGEIGSYFAKDFPQALVVSIGGPFAFGQGNGRQWFSVQGVTEANRAERIAEVMPTFVATVRYWQ</sequence>
<reference evidence="2" key="2">
    <citation type="submission" date="2020-05" db="UniProtKB">
        <authorList>
            <consortium name="EnsemblMetazoa"/>
        </authorList>
    </citation>
    <scope>IDENTIFICATION</scope>
    <source>
        <strain evidence="2">maculatus3</strain>
    </source>
</reference>
<dbReference type="VEuPathDB" id="VectorBase:AMAM019385"/>
<dbReference type="GO" id="GO:0002101">
    <property type="term" value="P:tRNA wobble cytosine modification"/>
    <property type="evidence" value="ECO:0007669"/>
    <property type="project" value="TreeGrafter"/>
</dbReference>
<dbReference type="PROSITE" id="PS51186">
    <property type="entry name" value="GNAT"/>
    <property type="match status" value="1"/>
</dbReference>
<dbReference type="Pfam" id="PF13718">
    <property type="entry name" value="GNAT_acetyltr_2"/>
    <property type="match status" value="1"/>
</dbReference>